<evidence type="ECO:0000313" key="7">
    <source>
        <dbReference type="Proteomes" id="UP000001194"/>
    </source>
</evidence>
<dbReference type="CDD" id="cd00519">
    <property type="entry name" value="Lipase_3"/>
    <property type="match status" value="1"/>
</dbReference>
<name>B0D8F1_LACBS</name>
<dbReference type="RefSeq" id="XP_001880139.1">
    <property type="nucleotide sequence ID" value="XM_001880104.1"/>
</dbReference>
<comment type="similarity">
    <text evidence="2">Belongs to the AB hydrolase superfamily. Lipase family. Class 3 subfamily.</text>
</comment>
<feature type="domain" description="Fungal lipase-type" evidence="5">
    <location>
        <begin position="22"/>
        <end position="142"/>
    </location>
</feature>
<comment type="catalytic activity">
    <reaction evidence="3">
        <text>a diacylglycerol + H2O = a monoacylglycerol + a fatty acid + H(+)</text>
        <dbReference type="Rhea" id="RHEA:32731"/>
        <dbReference type="ChEBI" id="CHEBI:15377"/>
        <dbReference type="ChEBI" id="CHEBI:15378"/>
        <dbReference type="ChEBI" id="CHEBI:17408"/>
        <dbReference type="ChEBI" id="CHEBI:18035"/>
        <dbReference type="ChEBI" id="CHEBI:28868"/>
    </reaction>
</comment>
<keyword evidence="1" id="KW-1015">Disulfide bond</keyword>
<gene>
    <name evidence="6" type="ORF">LACBIDRAFT_296286</name>
</gene>
<accession>B0D8F1</accession>
<evidence type="ECO:0000256" key="2">
    <source>
        <dbReference type="ARBA" id="ARBA00043996"/>
    </source>
</evidence>
<evidence type="ECO:0000259" key="5">
    <source>
        <dbReference type="Pfam" id="PF01764"/>
    </source>
</evidence>
<dbReference type="InterPro" id="IPR029058">
    <property type="entry name" value="AB_hydrolase_fold"/>
</dbReference>
<dbReference type="InterPro" id="IPR002921">
    <property type="entry name" value="Fungal_lipase-type"/>
</dbReference>
<dbReference type="PANTHER" id="PTHR45856">
    <property type="entry name" value="ALPHA/BETA-HYDROLASES SUPERFAMILY PROTEIN"/>
    <property type="match status" value="1"/>
</dbReference>
<dbReference type="InterPro" id="IPR051218">
    <property type="entry name" value="Sec_MonoDiacylglyc_Lipase"/>
</dbReference>
<dbReference type="GO" id="GO:0006629">
    <property type="term" value="P:lipid metabolic process"/>
    <property type="evidence" value="ECO:0007669"/>
    <property type="project" value="InterPro"/>
</dbReference>
<dbReference type="Pfam" id="PF01764">
    <property type="entry name" value="Lipase_3"/>
    <property type="match status" value="1"/>
</dbReference>
<evidence type="ECO:0000256" key="1">
    <source>
        <dbReference type="ARBA" id="ARBA00023157"/>
    </source>
</evidence>
<dbReference type="Proteomes" id="UP000001194">
    <property type="component" value="Unassembled WGS sequence"/>
</dbReference>
<dbReference type="Gene3D" id="3.40.50.1820">
    <property type="entry name" value="alpha/beta hydrolase"/>
    <property type="match status" value="1"/>
</dbReference>
<comment type="catalytic activity">
    <reaction evidence="4">
        <text>a monoacylglycerol + H2O = glycerol + a fatty acid + H(+)</text>
        <dbReference type="Rhea" id="RHEA:15245"/>
        <dbReference type="ChEBI" id="CHEBI:15377"/>
        <dbReference type="ChEBI" id="CHEBI:15378"/>
        <dbReference type="ChEBI" id="CHEBI:17408"/>
        <dbReference type="ChEBI" id="CHEBI:17754"/>
        <dbReference type="ChEBI" id="CHEBI:28868"/>
    </reaction>
</comment>
<dbReference type="EMBL" id="DS547100">
    <property type="protein sequence ID" value="EDR08826.1"/>
    <property type="molecule type" value="Genomic_DNA"/>
</dbReference>
<proteinExistence type="inferred from homology"/>
<dbReference type="PANTHER" id="PTHR45856:SF25">
    <property type="entry name" value="FUNGAL LIPASE-LIKE DOMAIN-CONTAINING PROTEIN"/>
    <property type="match status" value="1"/>
</dbReference>
<keyword evidence="7" id="KW-1185">Reference proteome</keyword>
<evidence type="ECO:0000313" key="6">
    <source>
        <dbReference type="EMBL" id="EDR08826.1"/>
    </source>
</evidence>
<dbReference type="GeneID" id="6075944"/>
<organism evidence="7">
    <name type="scientific">Laccaria bicolor (strain S238N-H82 / ATCC MYA-4686)</name>
    <name type="common">Bicoloured deceiver</name>
    <name type="synonym">Laccaria laccata var. bicolor</name>
    <dbReference type="NCBI Taxonomy" id="486041"/>
    <lineage>
        <taxon>Eukaryota</taxon>
        <taxon>Fungi</taxon>
        <taxon>Dikarya</taxon>
        <taxon>Basidiomycota</taxon>
        <taxon>Agaricomycotina</taxon>
        <taxon>Agaricomycetes</taxon>
        <taxon>Agaricomycetidae</taxon>
        <taxon>Agaricales</taxon>
        <taxon>Agaricineae</taxon>
        <taxon>Hydnangiaceae</taxon>
        <taxon>Laccaria</taxon>
    </lineage>
</organism>
<dbReference type="OrthoDB" id="426718at2759"/>
<dbReference type="HOGENOM" id="CLU_032957_9_2_1"/>
<evidence type="ECO:0000256" key="4">
    <source>
        <dbReference type="ARBA" id="ARBA00048461"/>
    </source>
</evidence>
<reference evidence="6 7" key="1">
    <citation type="journal article" date="2008" name="Nature">
        <title>The genome of Laccaria bicolor provides insights into mycorrhizal symbiosis.</title>
        <authorList>
            <person name="Martin F."/>
            <person name="Aerts A."/>
            <person name="Ahren D."/>
            <person name="Brun A."/>
            <person name="Danchin E.G.J."/>
            <person name="Duchaussoy F."/>
            <person name="Gibon J."/>
            <person name="Kohler A."/>
            <person name="Lindquist E."/>
            <person name="Pereda V."/>
            <person name="Salamov A."/>
            <person name="Shapiro H.J."/>
            <person name="Wuyts J."/>
            <person name="Blaudez D."/>
            <person name="Buee M."/>
            <person name="Brokstein P."/>
            <person name="Canbaeck B."/>
            <person name="Cohen D."/>
            <person name="Courty P.E."/>
            <person name="Coutinho P.M."/>
            <person name="Delaruelle C."/>
            <person name="Detter J.C."/>
            <person name="Deveau A."/>
            <person name="DiFazio S."/>
            <person name="Duplessis S."/>
            <person name="Fraissinet-Tachet L."/>
            <person name="Lucic E."/>
            <person name="Frey-Klett P."/>
            <person name="Fourrey C."/>
            <person name="Feussner I."/>
            <person name="Gay G."/>
            <person name="Grimwood J."/>
            <person name="Hoegger P.J."/>
            <person name="Jain P."/>
            <person name="Kilaru S."/>
            <person name="Labbe J."/>
            <person name="Lin Y.C."/>
            <person name="Legue V."/>
            <person name="Le Tacon F."/>
            <person name="Marmeisse R."/>
            <person name="Melayah D."/>
            <person name="Montanini B."/>
            <person name="Muratet M."/>
            <person name="Nehls U."/>
            <person name="Niculita-Hirzel H."/>
            <person name="Oudot-Le Secq M.P."/>
            <person name="Peter M."/>
            <person name="Quesneville H."/>
            <person name="Rajashekar B."/>
            <person name="Reich M."/>
            <person name="Rouhier N."/>
            <person name="Schmutz J."/>
            <person name="Yin T."/>
            <person name="Chalot M."/>
            <person name="Henrissat B."/>
            <person name="Kuees U."/>
            <person name="Lucas S."/>
            <person name="Van de Peer Y."/>
            <person name="Podila G.K."/>
            <person name="Polle A."/>
            <person name="Pukkila P.J."/>
            <person name="Richardson P.M."/>
            <person name="Rouze P."/>
            <person name="Sanders I.R."/>
            <person name="Stajich J.E."/>
            <person name="Tunlid A."/>
            <person name="Tuskan G."/>
            <person name="Grigoriev I.V."/>
        </authorList>
    </citation>
    <scope>NUCLEOTIDE SEQUENCE [LARGE SCALE GENOMIC DNA]</scope>
    <source>
        <strain evidence="7">S238N-H82 / ATCC MYA-4686</strain>
    </source>
</reference>
<sequence>MLTCKRPVVFVGYWPAQDSIIVAHEGTNPFQFLSLLVDAEFSHEPLDPTLFPDVPSSVLVHAGFGNAHKATAISILAEVKRLIAQTSSKNVVTIGHSLGGALAELDALFLTLNLPSTIKVKGVTYGTPRVGNAPFAQLLDFKVDLYPIPIVPPPFLNYHHPSGEIHIDAHNNAVSCPGADNTADSECSNQVVRNVAQGNILDHLGPYAGIYVGIQSCIL</sequence>
<protein>
    <submittedName>
        <fullName evidence="6">Predicted protein</fullName>
    </submittedName>
</protein>
<evidence type="ECO:0000256" key="3">
    <source>
        <dbReference type="ARBA" id="ARBA00047591"/>
    </source>
</evidence>
<dbReference type="SUPFAM" id="SSF53474">
    <property type="entry name" value="alpha/beta-Hydrolases"/>
    <property type="match status" value="1"/>
</dbReference>
<dbReference type="InParanoid" id="B0D8F1"/>
<dbReference type="KEGG" id="lbc:LACBIDRAFT_296286"/>
<dbReference type="AlphaFoldDB" id="B0D8F1"/>